<dbReference type="Pfam" id="PF01464">
    <property type="entry name" value="SLT"/>
    <property type="match status" value="1"/>
</dbReference>
<dbReference type="CDD" id="cd00254">
    <property type="entry name" value="LT-like"/>
    <property type="match status" value="1"/>
</dbReference>
<accession>A0A1C3XDK2</accession>
<proteinExistence type="inferred from homology"/>
<dbReference type="PANTHER" id="PTHR37423">
    <property type="entry name" value="SOLUBLE LYTIC MUREIN TRANSGLYCOSYLASE-RELATED"/>
    <property type="match status" value="1"/>
</dbReference>
<dbReference type="STRING" id="410764.GA0061103_0774"/>
<dbReference type="Proteomes" id="UP000199101">
    <property type="component" value="Unassembled WGS sequence"/>
</dbReference>
<comment type="similarity">
    <text evidence="2">Belongs to the virb1 family.</text>
</comment>
<dbReference type="OrthoDB" id="9801695at2"/>
<protein>
    <submittedName>
        <fullName evidence="6">Transglycosylase SLT domain-containing protein</fullName>
    </submittedName>
</protein>
<evidence type="ECO:0000259" key="5">
    <source>
        <dbReference type="Pfam" id="PF01464"/>
    </source>
</evidence>
<evidence type="ECO:0000256" key="4">
    <source>
        <dbReference type="SAM" id="SignalP"/>
    </source>
</evidence>
<dbReference type="InterPro" id="IPR023346">
    <property type="entry name" value="Lysozyme-like_dom_sf"/>
</dbReference>
<keyword evidence="7" id="KW-1185">Reference proteome</keyword>
<evidence type="ECO:0000256" key="2">
    <source>
        <dbReference type="ARBA" id="ARBA00009387"/>
    </source>
</evidence>
<comment type="similarity">
    <text evidence="1">Belongs to the transglycosylase Slt family.</text>
</comment>
<dbReference type="EMBL" id="FMAG01000015">
    <property type="protein sequence ID" value="SCB50186.1"/>
    <property type="molecule type" value="Genomic_DNA"/>
</dbReference>
<dbReference type="SUPFAM" id="SSF53955">
    <property type="entry name" value="Lysozyme-like"/>
    <property type="match status" value="1"/>
</dbReference>
<dbReference type="PANTHER" id="PTHR37423:SF2">
    <property type="entry name" value="MEMBRANE-BOUND LYTIC MUREIN TRANSGLYCOSYLASE C"/>
    <property type="match status" value="1"/>
</dbReference>
<dbReference type="RefSeq" id="WP_092720079.1">
    <property type="nucleotide sequence ID" value="NZ_FMAG01000015.1"/>
</dbReference>
<evidence type="ECO:0000313" key="6">
    <source>
        <dbReference type="EMBL" id="SCB50186.1"/>
    </source>
</evidence>
<feature type="region of interest" description="Disordered" evidence="3">
    <location>
        <begin position="214"/>
        <end position="237"/>
    </location>
</feature>
<organism evidence="6 7">
    <name type="scientific">Rhizobium multihospitium</name>
    <dbReference type="NCBI Taxonomy" id="410764"/>
    <lineage>
        <taxon>Bacteria</taxon>
        <taxon>Pseudomonadati</taxon>
        <taxon>Pseudomonadota</taxon>
        <taxon>Alphaproteobacteria</taxon>
        <taxon>Hyphomicrobiales</taxon>
        <taxon>Rhizobiaceae</taxon>
        <taxon>Rhizobium/Agrobacterium group</taxon>
        <taxon>Rhizobium</taxon>
    </lineage>
</organism>
<name>A0A1C3XDK2_9HYPH</name>
<dbReference type="AlphaFoldDB" id="A0A1C3XDK2"/>
<dbReference type="Gene3D" id="1.10.530.10">
    <property type="match status" value="1"/>
</dbReference>
<feature type="chain" id="PRO_5008686441" evidence="4">
    <location>
        <begin position="22"/>
        <end position="245"/>
    </location>
</feature>
<feature type="signal peptide" evidence="4">
    <location>
        <begin position="1"/>
        <end position="21"/>
    </location>
</feature>
<gene>
    <name evidence="6" type="ORF">GA0061103_0774</name>
</gene>
<dbReference type="InterPro" id="IPR008258">
    <property type="entry name" value="Transglycosylase_SLT_dom_1"/>
</dbReference>
<evidence type="ECO:0000313" key="7">
    <source>
        <dbReference type="Proteomes" id="UP000199101"/>
    </source>
</evidence>
<sequence>MVIRGVAIGLCVMVTFSGARAQDIAEPRRLAVVDASGRVVPVETQDVAPQTIGRTASASPCADARPLSQDEARALITRVATEENFFPDFVMSVAKSESRFNSTALSDKGAYGLMQLEPETAQRFKVDICDPAGNVLGGVRFLRALHEKYRNPFFILAAYNAGEDAVERNRGVPPFPETVRFVAQVINDFYTWPAPGGQAKQDPRLLAASTPDLIEPGVRKPAPSPPAATSSAKADWDNGFVMHVD</sequence>
<evidence type="ECO:0000256" key="1">
    <source>
        <dbReference type="ARBA" id="ARBA00007734"/>
    </source>
</evidence>
<keyword evidence="4" id="KW-0732">Signal</keyword>
<reference evidence="7" key="1">
    <citation type="submission" date="2016-08" db="EMBL/GenBank/DDBJ databases">
        <authorList>
            <person name="Varghese N."/>
            <person name="Submissions Spin"/>
        </authorList>
    </citation>
    <scope>NUCLEOTIDE SEQUENCE [LARGE SCALE GENOMIC DNA]</scope>
    <source>
        <strain evidence="7">HAMBI 2975</strain>
    </source>
</reference>
<evidence type="ECO:0000256" key="3">
    <source>
        <dbReference type="SAM" id="MobiDB-lite"/>
    </source>
</evidence>
<feature type="domain" description="Transglycosylase SLT" evidence="5">
    <location>
        <begin position="78"/>
        <end position="170"/>
    </location>
</feature>